<keyword evidence="2" id="KW-1185">Reference proteome</keyword>
<name>A0A8X6N0F0_NEPPI</name>
<dbReference type="OrthoDB" id="10433309at2759"/>
<evidence type="ECO:0000313" key="1">
    <source>
        <dbReference type="EMBL" id="GFS86851.1"/>
    </source>
</evidence>
<organism evidence="1 2">
    <name type="scientific">Nephila pilipes</name>
    <name type="common">Giant wood spider</name>
    <name type="synonym">Nephila maculata</name>
    <dbReference type="NCBI Taxonomy" id="299642"/>
    <lineage>
        <taxon>Eukaryota</taxon>
        <taxon>Metazoa</taxon>
        <taxon>Ecdysozoa</taxon>
        <taxon>Arthropoda</taxon>
        <taxon>Chelicerata</taxon>
        <taxon>Arachnida</taxon>
        <taxon>Araneae</taxon>
        <taxon>Araneomorphae</taxon>
        <taxon>Entelegynae</taxon>
        <taxon>Araneoidea</taxon>
        <taxon>Nephilidae</taxon>
        <taxon>Nephila</taxon>
    </lineage>
</organism>
<evidence type="ECO:0000313" key="2">
    <source>
        <dbReference type="Proteomes" id="UP000887013"/>
    </source>
</evidence>
<proteinExistence type="predicted"/>
<accession>A0A8X6N0F0</accession>
<gene>
    <name evidence="1" type="ORF">NPIL_140991</name>
</gene>
<dbReference type="EMBL" id="BMAW01098819">
    <property type="protein sequence ID" value="GFS86851.1"/>
    <property type="molecule type" value="Genomic_DNA"/>
</dbReference>
<dbReference type="Proteomes" id="UP000887013">
    <property type="component" value="Unassembled WGS sequence"/>
</dbReference>
<sequence length="121" mass="13315">MTSAAIIPSASSASFYSRSFESVIRVCCTLVGKCCRKRDFSKSSVILFPTLLLLSSKRFEGFRRRSPSSIQEMRSRMCCSSESAYCKQSLVQSSVYGFSAGGFKTINPTMSNSSAWNAEIT</sequence>
<protein>
    <submittedName>
        <fullName evidence="1">Uncharacterized protein</fullName>
    </submittedName>
</protein>
<dbReference type="AlphaFoldDB" id="A0A8X6N0F0"/>
<reference evidence="1" key="1">
    <citation type="submission" date="2020-08" db="EMBL/GenBank/DDBJ databases">
        <title>Multicomponent nature underlies the extraordinary mechanical properties of spider dragline silk.</title>
        <authorList>
            <person name="Kono N."/>
            <person name="Nakamura H."/>
            <person name="Mori M."/>
            <person name="Yoshida Y."/>
            <person name="Ohtoshi R."/>
            <person name="Malay A.D."/>
            <person name="Moran D.A.P."/>
            <person name="Tomita M."/>
            <person name="Numata K."/>
            <person name="Arakawa K."/>
        </authorList>
    </citation>
    <scope>NUCLEOTIDE SEQUENCE</scope>
</reference>
<comment type="caution">
    <text evidence="1">The sequence shown here is derived from an EMBL/GenBank/DDBJ whole genome shotgun (WGS) entry which is preliminary data.</text>
</comment>